<keyword evidence="3" id="KW-0732">Signal</keyword>
<evidence type="ECO:0000256" key="3">
    <source>
        <dbReference type="SAM" id="SignalP"/>
    </source>
</evidence>
<feature type="chain" id="PRO_5032801203" evidence="3">
    <location>
        <begin position="20"/>
        <end position="325"/>
    </location>
</feature>
<protein>
    <submittedName>
        <fullName evidence="4">Uncharacterized protein</fullName>
    </submittedName>
</protein>
<dbReference type="AlphaFoldDB" id="A0A854QLC0"/>
<dbReference type="EMBL" id="AMKT01000005">
    <property type="protein sequence ID" value="OXG30352.1"/>
    <property type="molecule type" value="Genomic_DNA"/>
</dbReference>
<reference evidence="4 5" key="1">
    <citation type="submission" date="2017-06" db="EMBL/GenBank/DDBJ databases">
        <title>Global population genomics of the pathogenic fungus Cryptococcus neoformans var. grubii.</title>
        <authorList>
            <person name="Cuomo C."/>
            <person name="Litvintseva A."/>
            <person name="Chen Y."/>
            <person name="Young S."/>
            <person name="Zeng Q."/>
            <person name="Chapman S."/>
            <person name="Gujja S."/>
            <person name="Saif S."/>
            <person name="Birren B."/>
        </authorList>
    </citation>
    <scope>NUCLEOTIDE SEQUENCE [LARGE SCALE GENOMIC DNA]</scope>
    <source>
        <strain evidence="4 5">Tu259-1</strain>
    </source>
</reference>
<dbReference type="OrthoDB" id="435754at2759"/>
<dbReference type="GO" id="GO:0033897">
    <property type="term" value="F:ribonuclease T2 activity"/>
    <property type="evidence" value="ECO:0007669"/>
    <property type="project" value="InterPro"/>
</dbReference>
<evidence type="ECO:0000256" key="2">
    <source>
        <dbReference type="RuleBase" id="RU004328"/>
    </source>
</evidence>
<dbReference type="InterPro" id="IPR001568">
    <property type="entry name" value="RNase_T2-like"/>
</dbReference>
<name>A0A854QLC0_CRYNE</name>
<evidence type="ECO:0000313" key="4">
    <source>
        <dbReference type="EMBL" id="OXG30352.1"/>
    </source>
</evidence>
<proteinExistence type="inferred from homology"/>
<feature type="signal peptide" evidence="3">
    <location>
        <begin position="1"/>
        <end position="19"/>
    </location>
</feature>
<organism evidence="4 5">
    <name type="scientific">Cryptococcus neoformans Tu259-1</name>
    <dbReference type="NCBI Taxonomy" id="1230072"/>
    <lineage>
        <taxon>Eukaryota</taxon>
        <taxon>Fungi</taxon>
        <taxon>Dikarya</taxon>
        <taxon>Basidiomycota</taxon>
        <taxon>Agaricomycotina</taxon>
        <taxon>Tremellomycetes</taxon>
        <taxon>Tremellales</taxon>
        <taxon>Cryptococcaceae</taxon>
        <taxon>Cryptococcus</taxon>
        <taxon>Cryptococcus neoformans species complex</taxon>
    </lineage>
</organism>
<dbReference type="GO" id="GO:0003723">
    <property type="term" value="F:RNA binding"/>
    <property type="evidence" value="ECO:0007669"/>
    <property type="project" value="InterPro"/>
</dbReference>
<gene>
    <name evidence="4" type="ORF">C361_00185</name>
</gene>
<dbReference type="Proteomes" id="UP000199727">
    <property type="component" value="Unassembled WGS sequence"/>
</dbReference>
<dbReference type="SUPFAM" id="SSF55895">
    <property type="entry name" value="Ribonuclease Rh-like"/>
    <property type="match status" value="1"/>
</dbReference>
<comment type="caution">
    <text evidence="4">The sequence shown here is derived from an EMBL/GenBank/DDBJ whole genome shotgun (WGS) entry which is preliminary data.</text>
</comment>
<dbReference type="InterPro" id="IPR036430">
    <property type="entry name" value="RNase_T2-like_sf"/>
</dbReference>
<evidence type="ECO:0000256" key="1">
    <source>
        <dbReference type="ARBA" id="ARBA00007469"/>
    </source>
</evidence>
<sequence length="325" mass="36604">MQHFAPAVAVLLLLGFSRAEELSCSSSKVNIDPCLSPSPGGLFVFRQRFDPDAGGDSGNWNIDGLEVLTCDTQQPQNVTAYAPTYSHEEIGSFCLKSSLFSEENSFANSEKAWAQSEVGEGVEEVWERAWNTAGRFISTFHSKCYKNAQRGNGVPEFFDVLQKLRWRFPTTQLLSDNDITPSEDISYSLAELTSALSTGGNFPVVICDNTMLSTILWPLLVRGSFAMGTFEPTSMLQRESNCPQDGIIYRPSNRRPIPKATATWDRIFRPSPRPITLSHDESKLYYRTQVPDDLRQKLALFKGYEQGKEEGKIERADKKFWRDEL</sequence>
<dbReference type="Gene3D" id="3.90.730.10">
    <property type="entry name" value="Ribonuclease T2-like"/>
    <property type="match status" value="1"/>
</dbReference>
<dbReference type="Pfam" id="PF00445">
    <property type="entry name" value="Ribonuclease_T2"/>
    <property type="match status" value="1"/>
</dbReference>
<comment type="similarity">
    <text evidence="1 2">Belongs to the RNase T2 family.</text>
</comment>
<accession>A0A854QLC0</accession>
<evidence type="ECO:0000313" key="5">
    <source>
        <dbReference type="Proteomes" id="UP000199727"/>
    </source>
</evidence>